<evidence type="ECO:0000313" key="1">
    <source>
        <dbReference type="EMBL" id="PAA49948.1"/>
    </source>
</evidence>
<accession>A0A267DKW9</accession>
<evidence type="ECO:0000313" key="2">
    <source>
        <dbReference type="Proteomes" id="UP000215902"/>
    </source>
</evidence>
<dbReference type="Proteomes" id="UP000215902">
    <property type="component" value="Unassembled WGS sequence"/>
</dbReference>
<sequence>QQHQELRLSGQWRFEAEDGSVLLGDRGSVVISQSNVERYVPSQPPSLASSVAGDDLAEDQMMSMFPITAHFIIRSTCSRNISITPSTY</sequence>
<protein>
    <submittedName>
        <fullName evidence="1">Uncharacterized protein</fullName>
    </submittedName>
</protein>
<dbReference type="AlphaFoldDB" id="A0A267DKW9"/>
<reference evidence="1 2" key="1">
    <citation type="submission" date="2017-06" db="EMBL/GenBank/DDBJ databases">
        <title>A platform for efficient transgenesis in Macrostomum lignano, a flatworm model organism for stem cell research.</title>
        <authorList>
            <person name="Berezikov E."/>
        </authorList>
    </citation>
    <scope>NUCLEOTIDE SEQUENCE [LARGE SCALE GENOMIC DNA]</scope>
    <source>
        <strain evidence="1">DV1</strain>
        <tissue evidence="1">Whole organism</tissue>
    </source>
</reference>
<keyword evidence="2" id="KW-1185">Reference proteome</keyword>
<name>A0A267DKW9_9PLAT</name>
<organism evidence="1 2">
    <name type="scientific">Macrostomum lignano</name>
    <dbReference type="NCBI Taxonomy" id="282301"/>
    <lineage>
        <taxon>Eukaryota</taxon>
        <taxon>Metazoa</taxon>
        <taxon>Spiralia</taxon>
        <taxon>Lophotrochozoa</taxon>
        <taxon>Platyhelminthes</taxon>
        <taxon>Rhabditophora</taxon>
        <taxon>Macrostomorpha</taxon>
        <taxon>Macrostomida</taxon>
        <taxon>Macrostomidae</taxon>
        <taxon>Macrostomum</taxon>
    </lineage>
</organism>
<comment type="caution">
    <text evidence="1">The sequence shown here is derived from an EMBL/GenBank/DDBJ whole genome shotgun (WGS) entry which is preliminary data.</text>
</comment>
<proteinExistence type="predicted"/>
<dbReference type="EMBL" id="NIVC01003752">
    <property type="protein sequence ID" value="PAA49948.1"/>
    <property type="molecule type" value="Genomic_DNA"/>
</dbReference>
<feature type="non-terminal residue" evidence="1">
    <location>
        <position position="1"/>
    </location>
</feature>
<gene>
    <name evidence="1" type="ORF">BOX15_Mlig028546g1</name>
</gene>